<dbReference type="AlphaFoldDB" id="A0A2Y8ZTL2"/>
<dbReference type="RefSeq" id="WP_109684280.1">
    <property type="nucleotide sequence ID" value="NZ_QGDN01000001.1"/>
</dbReference>
<organism evidence="3 4">
    <name type="scientific">Branchiibius hedensis</name>
    <dbReference type="NCBI Taxonomy" id="672460"/>
    <lineage>
        <taxon>Bacteria</taxon>
        <taxon>Bacillati</taxon>
        <taxon>Actinomycetota</taxon>
        <taxon>Actinomycetes</taxon>
        <taxon>Micrococcales</taxon>
        <taxon>Dermacoccaceae</taxon>
        <taxon>Branchiibius</taxon>
    </lineage>
</organism>
<sequence length="311" mass="32222">MSKAYEVDLRDLTGTRALLTGGSGGIGLQIAIRLAAAGAELVLPVRNEQKASTAIAQIEAAVPDARVSTRAVDLSSLDSVAECAAGLLQEAVPIGILINNAGVMTPPERQITTDGFELQFGTNHLAHFALTARLLPLLEAGRAHVVSQTSVAAARGGINWNDLQWERRYRSGAAYSQSKIAVGLFGLELNRRAGAAGWTLTSNVSHPGVALTGLLTARPEIGRTRDTAGGRVVRVLSRLGVLVGTPESAALPAVLAAAGTNSVGGVMYGPTGMGRLGGPPGEQKLFTPLTRHDDATSLWSVSEELTGCSFG</sequence>
<proteinExistence type="inferred from homology"/>
<dbReference type="OrthoDB" id="4577644at2"/>
<dbReference type="Proteomes" id="UP000250028">
    <property type="component" value="Unassembled WGS sequence"/>
</dbReference>
<comment type="similarity">
    <text evidence="1">Belongs to the short-chain dehydrogenases/reductases (SDR) family.</text>
</comment>
<keyword evidence="2" id="KW-0560">Oxidoreductase</keyword>
<name>A0A2Y8ZTL2_9MICO</name>
<dbReference type="InterPro" id="IPR036291">
    <property type="entry name" value="NAD(P)-bd_dom_sf"/>
</dbReference>
<dbReference type="SUPFAM" id="SSF51735">
    <property type="entry name" value="NAD(P)-binding Rossmann-fold domains"/>
    <property type="match status" value="1"/>
</dbReference>
<dbReference type="NCBIfam" id="NF004513">
    <property type="entry name" value="PRK05854.1"/>
    <property type="match status" value="1"/>
</dbReference>
<reference evidence="4" key="1">
    <citation type="submission" date="2016-10" db="EMBL/GenBank/DDBJ databases">
        <authorList>
            <person name="Varghese N."/>
            <person name="Submissions S."/>
        </authorList>
    </citation>
    <scope>NUCLEOTIDE SEQUENCE [LARGE SCALE GENOMIC DNA]</scope>
    <source>
        <strain evidence="4">DSM 22951</strain>
    </source>
</reference>
<dbReference type="InterPro" id="IPR002347">
    <property type="entry name" value="SDR_fam"/>
</dbReference>
<dbReference type="GO" id="GO:0016491">
    <property type="term" value="F:oxidoreductase activity"/>
    <property type="evidence" value="ECO:0007669"/>
    <property type="project" value="UniProtKB-KW"/>
</dbReference>
<dbReference type="Pfam" id="PF00106">
    <property type="entry name" value="adh_short"/>
    <property type="match status" value="1"/>
</dbReference>
<keyword evidence="4" id="KW-1185">Reference proteome</keyword>
<protein>
    <submittedName>
        <fullName evidence="3">NADP-dependent 3-hydroxy acid dehydrogenase YdfG</fullName>
    </submittedName>
</protein>
<accession>A0A2Y8ZTL2</accession>
<dbReference type="EMBL" id="UESZ01000001">
    <property type="protein sequence ID" value="SSA33599.1"/>
    <property type="molecule type" value="Genomic_DNA"/>
</dbReference>
<gene>
    <name evidence="3" type="ORF">SAMN04489750_0883</name>
</gene>
<dbReference type="PANTHER" id="PTHR24320:SF148">
    <property type="entry name" value="NAD(P)-BINDING ROSSMANN-FOLD SUPERFAMILY PROTEIN"/>
    <property type="match status" value="1"/>
</dbReference>
<dbReference type="PANTHER" id="PTHR24320">
    <property type="entry name" value="RETINOL DEHYDROGENASE"/>
    <property type="match status" value="1"/>
</dbReference>
<evidence type="ECO:0000313" key="3">
    <source>
        <dbReference type="EMBL" id="SSA33599.1"/>
    </source>
</evidence>
<dbReference type="Gene3D" id="3.40.50.720">
    <property type="entry name" value="NAD(P)-binding Rossmann-like Domain"/>
    <property type="match status" value="1"/>
</dbReference>
<dbReference type="PRINTS" id="PR00081">
    <property type="entry name" value="GDHRDH"/>
</dbReference>
<evidence type="ECO:0000256" key="1">
    <source>
        <dbReference type="ARBA" id="ARBA00006484"/>
    </source>
</evidence>
<evidence type="ECO:0000313" key="4">
    <source>
        <dbReference type="Proteomes" id="UP000250028"/>
    </source>
</evidence>
<evidence type="ECO:0000256" key="2">
    <source>
        <dbReference type="ARBA" id="ARBA00023002"/>
    </source>
</evidence>